<dbReference type="SUPFAM" id="SSF47413">
    <property type="entry name" value="lambda repressor-like DNA-binding domains"/>
    <property type="match status" value="1"/>
</dbReference>
<dbReference type="Gene3D" id="1.10.260.40">
    <property type="entry name" value="lambda repressor-like DNA-binding domains"/>
    <property type="match status" value="1"/>
</dbReference>
<dbReference type="SMART" id="SM00530">
    <property type="entry name" value="HTH_XRE"/>
    <property type="match status" value="1"/>
</dbReference>
<evidence type="ECO:0000313" key="6">
    <source>
        <dbReference type="Proteomes" id="UP000283329"/>
    </source>
</evidence>
<dbReference type="GO" id="GO:0003677">
    <property type="term" value="F:DNA binding"/>
    <property type="evidence" value="ECO:0007669"/>
    <property type="project" value="UniProtKB-KW"/>
</dbReference>
<dbReference type="EMBL" id="VWFC01000033">
    <property type="protein sequence ID" value="KAB1321911.1"/>
    <property type="molecule type" value="Genomic_DNA"/>
</dbReference>
<dbReference type="InterPro" id="IPR050807">
    <property type="entry name" value="TransReg_Diox_bact_type"/>
</dbReference>
<dbReference type="Pfam" id="PF01381">
    <property type="entry name" value="HTH_3"/>
    <property type="match status" value="1"/>
</dbReference>
<reference evidence="7 8" key="2">
    <citation type="journal article" date="2019" name="Nat. Med.">
        <title>A library of human gut bacterial isolates paired with longitudinal multiomics data enables mechanistic microbiome research.</title>
        <authorList>
            <person name="Poyet M."/>
            <person name="Groussin M."/>
            <person name="Gibbons S.M."/>
            <person name="Avila-Pacheco J."/>
            <person name="Jiang X."/>
            <person name="Kearney S.M."/>
            <person name="Perrotta A.R."/>
            <person name="Berdy B."/>
            <person name="Zhao S."/>
            <person name="Lieberman T.D."/>
            <person name="Swanson P.K."/>
            <person name="Smith M."/>
            <person name="Roesemann S."/>
            <person name="Alexander J.E."/>
            <person name="Rich S.A."/>
            <person name="Livny J."/>
            <person name="Vlamakis H."/>
            <person name="Clish C."/>
            <person name="Bullock K."/>
            <person name="Deik A."/>
            <person name="Scott J."/>
            <person name="Pierce K.A."/>
            <person name="Xavier R.J."/>
            <person name="Alm E.J."/>
        </authorList>
    </citation>
    <scope>NUCLEOTIDE SEQUENCE [LARGE SCALE GENOMIC DNA]</scope>
    <source>
        <strain evidence="3 8">BIOML-A183</strain>
        <strain evidence="4 7">BIOML-A2</strain>
    </source>
</reference>
<organism evidence="5 6">
    <name type="scientific">Bacteroides ovatus</name>
    <dbReference type="NCBI Taxonomy" id="28116"/>
    <lineage>
        <taxon>Bacteria</taxon>
        <taxon>Pseudomonadati</taxon>
        <taxon>Bacteroidota</taxon>
        <taxon>Bacteroidia</taxon>
        <taxon>Bacteroidales</taxon>
        <taxon>Bacteroidaceae</taxon>
        <taxon>Bacteroides</taxon>
    </lineage>
</organism>
<dbReference type="Proteomes" id="UP000460135">
    <property type="component" value="Unassembled WGS sequence"/>
</dbReference>
<dbReference type="KEGG" id="boa:Bovatus_00034"/>
<dbReference type="RefSeq" id="WP_004296976.1">
    <property type="nucleotide sequence ID" value="NZ_BAABYV010000001.1"/>
</dbReference>
<dbReference type="InterPro" id="IPR001387">
    <property type="entry name" value="Cro/C1-type_HTH"/>
</dbReference>
<proteinExistence type="predicted"/>
<protein>
    <submittedName>
        <fullName evidence="3">Helix-turn-helix transcriptional regulator</fullName>
    </submittedName>
    <submittedName>
        <fullName evidence="5">XRE family transcriptional regulator</fullName>
    </submittedName>
</protein>
<dbReference type="InterPro" id="IPR010982">
    <property type="entry name" value="Lambda_DNA-bd_dom_sf"/>
</dbReference>
<evidence type="ECO:0000313" key="5">
    <source>
        <dbReference type="EMBL" id="RHH46516.1"/>
    </source>
</evidence>
<accession>A0A1Y4PVY5</accession>
<keyword evidence="1" id="KW-0238">DNA-binding</keyword>
<dbReference type="PROSITE" id="PS50943">
    <property type="entry name" value="HTH_CROC1"/>
    <property type="match status" value="1"/>
</dbReference>
<evidence type="ECO:0000313" key="3">
    <source>
        <dbReference type="EMBL" id="KAA3802512.1"/>
    </source>
</evidence>
<evidence type="ECO:0000313" key="4">
    <source>
        <dbReference type="EMBL" id="KAB1321911.1"/>
    </source>
</evidence>
<name>A0A1Y4PVY5_BACOV</name>
<dbReference type="GO" id="GO:0005829">
    <property type="term" value="C:cytosol"/>
    <property type="evidence" value="ECO:0007669"/>
    <property type="project" value="TreeGrafter"/>
</dbReference>
<dbReference type="PANTHER" id="PTHR46797">
    <property type="entry name" value="HTH-TYPE TRANSCRIPTIONAL REGULATOR"/>
    <property type="match status" value="1"/>
</dbReference>
<dbReference type="Proteomes" id="UP000283329">
    <property type="component" value="Unassembled WGS sequence"/>
</dbReference>
<dbReference type="AlphaFoldDB" id="A0A1Y4PVY5"/>
<gene>
    <name evidence="5" type="ORF">DW206_11500</name>
    <name evidence="4" type="ORF">F3B53_21030</name>
    <name evidence="3" type="ORF">F3F51_18605</name>
</gene>
<reference evidence="5 6" key="1">
    <citation type="submission" date="2018-08" db="EMBL/GenBank/DDBJ databases">
        <title>A genome reference for cultivated species of the human gut microbiota.</title>
        <authorList>
            <person name="Zou Y."/>
            <person name="Xue W."/>
            <person name="Luo G."/>
        </authorList>
    </citation>
    <scope>NUCLEOTIDE SEQUENCE [LARGE SCALE GENOMIC DNA]</scope>
    <source>
        <strain evidence="5 6">AM17-48</strain>
    </source>
</reference>
<dbReference type="EMBL" id="VWLX01000014">
    <property type="protein sequence ID" value="KAA3802512.1"/>
    <property type="molecule type" value="Genomic_DNA"/>
</dbReference>
<evidence type="ECO:0000313" key="7">
    <source>
        <dbReference type="Proteomes" id="UP000375690"/>
    </source>
</evidence>
<feature type="domain" description="HTH cro/C1-type" evidence="2">
    <location>
        <begin position="43"/>
        <end position="97"/>
    </location>
</feature>
<dbReference type="EMBL" id="QRJR01000008">
    <property type="protein sequence ID" value="RHH46516.1"/>
    <property type="molecule type" value="Genomic_DNA"/>
</dbReference>
<evidence type="ECO:0000256" key="1">
    <source>
        <dbReference type="ARBA" id="ARBA00023125"/>
    </source>
</evidence>
<sequence length="100" mass="11194">METNNHQIVDYSAVLEAQYGALGTPERAKFDEEAYAFYTSQILLDARKNARLTQEELAKRIGANKSYISRIEKGITVPSVATFYRIINALGLTIELKPAL</sequence>
<evidence type="ECO:0000313" key="8">
    <source>
        <dbReference type="Proteomes" id="UP000460135"/>
    </source>
</evidence>
<dbReference type="CDD" id="cd00093">
    <property type="entry name" value="HTH_XRE"/>
    <property type="match status" value="1"/>
</dbReference>
<dbReference type="GeneID" id="29455298"/>
<dbReference type="PANTHER" id="PTHR46797:SF1">
    <property type="entry name" value="METHYLPHOSPHONATE SYNTHASE"/>
    <property type="match status" value="1"/>
</dbReference>
<evidence type="ECO:0000259" key="2">
    <source>
        <dbReference type="PROSITE" id="PS50943"/>
    </source>
</evidence>
<dbReference type="Proteomes" id="UP000375690">
    <property type="component" value="Unassembled WGS sequence"/>
</dbReference>
<comment type="caution">
    <text evidence="5">The sequence shown here is derived from an EMBL/GenBank/DDBJ whole genome shotgun (WGS) entry which is preliminary data.</text>
</comment>
<dbReference type="GO" id="GO:0003700">
    <property type="term" value="F:DNA-binding transcription factor activity"/>
    <property type="evidence" value="ECO:0007669"/>
    <property type="project" value="TreeGrafter"/>
</dbReference>